<protein>
    <submittedName>
        <fullName evidence="2">Extracellular solute-binding protein</fullName>
    </submittedName>
</protein>
<dbReference type="AlphaFoldDB" id="A0A7K0J438"/>
<name>A0A7K0J438_9ACTN</name>
<keyword evidence="1" id="KW-0732">Signal</keyword>
<evidence type="ECO:0000256" key="1">
    <source>
        <dbReference type="SAM" id="SignalP"/>
    </source>
</evidence>
<feature type="signal peptide" evidence="1">
    <location>
        <begin position="1"/>
        <end position="22"/>
    </location>
</feature>
<dbReference type="Gene3D" id="3.40.190.10">
    <property type="entry name" value="Periplasmic binding protein-like II"/>
    <property type="match status" value="1"/>
</dbReference>
<evidence type="ECO:0000313" key="3">
    <source>
        <dbReference type="Proteomes" id="UP000466104"/>
    </source>
</evidence>
<accession>A0A7K0J438</accession>
<gene>
    <name evidence="2" type="ORF">FYJ43_01165</name>
</gene>
<evidence type="ECO:0000313" key="2">
    <source>
        <dbReference type="EMBL" id="MSS44696.1"/>
    </source>
</evidence>
<comment type="caution">
    <text evidence="2">The sequence shown here is derived from an EMBL/GenBank/DDBJ whole genome shotgun (WGS) entry which is preliminary data.</text>
</comment>
<dbReference type="Pfam" id="PF01547">
    <property type="entry name" value="SBP_bac_1"/>
    <property type="match status" value="1"/>
</dbReference>
<dbReference type="PROSITE" id="PS51257">
    <property type="entry name" value="PROKAR_LIPOPROTEIN"/>
    <property type="match status" value="1"/>
</dbReference>
<dbReference type="InterPro" id="IPR006059">
    <property type="entry name" value="SBP"/>
</dbReference>
<organism evidence="2 3">
    <name type="scientific">Cutibacterium porci</name>
    <dbReference type="NCBI Taxonomy" id="2605781"/>
    <lineage>
        <taxon>Bacteria</taxon>
        <taxon>Bacillati</taxon>
        <taxon>Actinomycetota</taxon>
        <taxon>Actinomycetes</taxon>
        <taxon>Propionibacteriales</taxon>
        <taxon>Propionibacteriaceae</taxon>
        <taxon>Cutibacterium</taxon>
    </lineage>
</organism>
<dbReference type="PANTHER" id="PTHR43649:SF30">
    <property type="entry name" value="ABC TRANSPORTER SUBSTRATE-BINDING PROTEIN"/>
    <property type="match status" value="1"/>
</dbReference>
<dbReference type="EMBL" id="VUMG01000001">
    <property type="protein sequence ID" value="MSS44696.1"/>
    <property type="molecule type" value="Genomic_DNA"/>
</dbReference>
<sequence length="422" mass="45716">MKRMYKIGASLIAATFALTACGGGGGGDTTAASNEDPASLETTIKVLAPSYSESSKSDWEAIIKKFNEKYPKVKVELQIEGWDDFTSKVQARIQAKDYPDILNDNAYAAAGEGGLLYPMDEMLDKETLASIEPALLANGKGKDGTQWAAPDVASSRMLAYNTTLFEKAGIKEAPKTWADLEQDAMKVSKLGNSVYGYGMPLGREEAQVESSLWLWGAGGSWVDGEKLVANSPKAVEAYTEMKKLIDANAVQPNSGSTNRQQAVDLWNNGKLGMLLMHTGLLATTDKDFPNVKYKLAPVPSKDGKPVAFGVTDFLLAFNNQDAKRKQATSAFLNMFYSDEVYSKWYKPTGLMPVTTSQITAATKDAGHFAPFYDALKVVKFEPVGNPEWDALKDALQGGAGKLETQDPKTVLDNIQKQVDAQG</sequence>
<reference evidence="2 3" key="1">
    <citation type="submission" date="2019-08" db="EMBL/GenBank/DDBJ databases">
        <title>In-depth cultivation of the pig gut microbiome towards novel bacterial diversity and tailored functional studies.</title>
        <authorList>
            <person name="Wylensek D."/>
            <person name="Hitch T.C.A."/>
            <person name="Clavel T."/>
        </authorList>
    </citation>
    <scope>NUCLEOTIDE SEQUENCE [LARGE SCALE GENOMIC DNA]</scope>
    <source>
        <strain evidence="2 3">WCA-380-WT-3A</strain>
    </source>
</reference>
<dbReference type="PANTHER" id="PTHR43649">
    <property type="entry name" value="ARABINOSE-BINDING PROTEIN-RELATED"/>
    <property type="match status" value="1"/>
</dbReference>
<dbReference type="SUPFAM" id="SSF53850">
    <property type="entry name" value="Periplasmic binding protein-like II"/>
    <property type="match status" value="1"/>
</dbReference>
<feature type="chain" id="PRO_5039699577" evidence="1">
    <location>
        <begin position="23"/>
        <end position="422"/>
    </location>
</feature>
<proteinExistence type="predicted"/>
<dbReference type="RefSeq" id="WP_154561232.1">
    <property type="nucleotide sequence ID" value="NZ_VUMG01000001.1"/>
</dbReference>
<keyword evidence="3" id="KW-1185">Reference proteome</keyword>
<dbReference type="Proteomes" id="UP000466104">
    <property type="component" value="Unassembled WGS sequence"/>
</dbReference>
<dbReference type="InterPro" id="IPR050490">
    <property type="entry name" value="Bact_solute-bd_prot1"/>
</dbReference>